<comment type="similarity">
    <text evidence="1 2">Belongs to the RTX toxin acyltransferase family.</text>
</comment>
<keyword evidence="4" id="KW-1185">Reference proteome</keyword>
<sequence>MAGTKNRFWLVDLVAPFGGGEDILKELRENVFKGQKIKTVQLAPDGSGMTVVKL</sequence>
<reference evidence="3" key="1">
    <citation type="journal article" date="2022" name="Arch. Microbiol.">
        <title>Pseudodesulfovibrio sediminis sp. nov., a mesophilic and neutrophilic sulfate-reducing bacterium isolated from sediment of a brackish lake.</title>
        <authorList>
            <person name="Takahashi A."/>
            <person name="Kojima H."/>
            <person name="Watanabe M."/>
            <person name="Fukui M."/>
        </authorList>
    </citation>
    <scope>NUCLEOTIDE SEQUENCE</scope>
    <source>
        <strain evidence="3">SF6</strain>
    </source>
</reference>
<organism evidence="3 4">
    <name type="scientific">Pseudodesulfovibrio sediminis</name>
    <dbReference type="NCBI Taxonomy" id="2810563"/>
    <lineage>
        <taxon>Bacteria</taxon>
        <taxon>Pseudomonadati</taxon>
        <taxon>Thermodesulfobacteriota</taxon>
        <taxon>Desulfovibrionia</taxon>
        <taxon>Desulfovibrionales</taxon>
        <taxon>Desulfovibrionaceae</taxon>
    </lineage>
</organism>
<dbReference type="Pfam" id="PF02794">
    <property type="entry name" value="HlyC"/>
    <property type="match status" value="1"/>
</dbReference>
<dbReference type="RefSeq" id="WP_283816558.1">
    <property type="nucleotide sequence ID" value="NZ_AP024485.1"/>
</dbReference>
<keyword evidence="2" id="KW-0808">Transferase</keyword>
<evidence type="ECO:0000256" key="2">
    <source>
        <dbReference type="RuleBase" id="RU368102"/>
    </source>
</evidence>
<dbReference type="EMBL" id="AP024485">
    <property type="protein sequence ID" value="BCS88460.1"/>
    <property type="molecule type" value="Genomic_DNA"/>
</dbReference>
<keyword evidence="2" id="KW-0012">Acyltransferase</keyword>
<protein>
    <recommendedName>
        <fullName evidence="2">RTX toxin-activating lysine-acyltransferase</fullName>
        <ecNumber evidence="2">2.3.1.-</ecNumber>
    </recommendedName>
</protein>
<evidence type="ECO:0000256" key="1">
    <source>
        <dbReference type="ARBA" id="ARBA00005686"/>
    </source>
</evidence>
<accession>A0ABN6ETF7</accession>
<proteinExistence type="inferred from homology"/>
<dbReference type="EC" id="2.3.1.-" evidence="2"/>
<evidence type="ECO:0000313" key="4">
    <source>
        <dbReference type="Proteomes" id="UP001053296"/>
    </source>
</evidence>
<name>A0ABN6ETF7_9BACT</name>
<keyword evidence="2" id="KW-0204">Cytolysis</keyword>
<gene>
    <name evidence="3" type="ORF">PSDVSF_17020</name>
</gene>
<comment type="subcellular location">
    <subcellularLocation>
        <location evidence="2">Cytoplasm</location>
    </subcellularLocation>
</comment>
<comment type="function">
    <text evidence="2">Involved in fatty acylation of protoxin at internal lysine residues, thereby converting it to the active toxin.</text>
</comment>
<dbReference type="Proteomes" id="UP001053296">
    <property type="component" value="Chromosome"/>
</dbReference>
<evidence type="ECO:0000313" key="3">
    <source>
        <dbReference type="EMBL" id="BCS88460.1"/>
    </source>
</evidence>
<dbReference type="InterPro" id="IPR003996">
    <property type="entry name" value="RTX_toxin-activating_protC_bac"/>
</dbReference>
<keyword evidence="2" id="KW-0963">Cytoplasm</keyword>